<dbReference type="InterPro" id="IPR016163">
    <property type="entry name" value="Ald_DH_C"/>
</dbReference>
<organism evidence="1 2">
    <name type="scientific">Aureliella helgolandensis</name>
    <dbReference type="NCBI Taxonomy" id="2527968"/>
    <lineage>
        <taxon>Bacteria</taxon>
        <taxon>Pseudomonadati</taxon>
        <taxon>Planctomycetota</taxon>
        <taxon>Planctomycetia</taxon>
        <taxon>Pirellulales</taxon>
        <taxon>Pirellulaceae</taxon>
        <taxon>Aureliella</taxon>
    </lineage>
</organism>
<dbReference type="EC" id="1.2.1.71" evidence="1"/>
<dbReference type="Proteomes" id="UP000318017">
    <property type="component" value="Chromosome"/>
</dbReference>
<evidence type="ECO:0000313" key="1">
    <source>
        <dbReference type="EMBL" id="QDV28096.1"/>
    </source>
</evidence>
<dbReference type="KEGG" id="ahel:Q31a_64890"/>
<dbReference type="EMBL" id="CP036298">
    <property type="protein sequence ID" value="QDV28096.1"/>
    <property type="molecule type" value="Genomic_DNA"/>
</dbReference>
<gene>
    <name evidence="1" type="primary">astD_2</name>
    <name evidence="1" type="ORF">Q31a_64890</name>
</gene>
<name>A0A518GHM4_9BACT</name>
<reference evidence="1 2" key="1">
    <citation type="submission" date="2019-02" db="EMBL/GenBank/DDBJ databases">
        <title>Deep-cultivation of Planctomycetes and their phenomic and genomic characterization uncovers novel biology.</title>
        <authorList>
            <person name="Wiegand S."/>
            <person name="Jogler M."/>
            <person name="Boedeker C."/>
            <person name="Pinto D."/>
            <person name="Vollmers J."/>
            <person name="Rivas-Marin E."/>
            <person name="Kohn T."/>
            <person name="Peeters S.H."/>
            <person name="Heuer A."/>
            <person name="Rast P."/>
            <person name="Oberbeckmann S."/>
            <person name="Bunk B."/>
            <person name="Jeske O."/>
            <person name="Meyerdierks A."/>
            <person name="Storesund J.E."/>
            <person name="Kallscheuer N."/>
            <person name="Luecker S."/>
            <person name="Lage O.M."/>
            <person name="Pohl T."/>
            <person name="Merkel B.J."/>
            <person name="Hornburger P."/>
            <person name="Mueller R.-W."/>
            <person name="Bruemmer F."/>
            <person name="Labrenz M."/>
            <person name="Spormann A.M."/>
            <person name="Op den Camp H."/>
            <person name="Overmann J."/>
            <person name="Amann R."/>
            <person name="Jetten M.S.M."/>
            <person name="Mascher T."/>
            <person name="Medema M.H."/>
            <person name="Devos D.P."/>
            <person name="Kaster A.-K."/>
            <person name="Ovreas L."/>
            <person name="Rohde M."/>
            <person name="Galperin M.Y."/>
            <person name="Jogler C."/>
        </authorList>
    </citation>
    <scope>NUCLEOTIDE SEQUENCE [LARGE SCALE GENOMIC DNA]</scope>
    <source>
        <strain evidence="1 2">Q31a</strain>
    </source>
</reference>
<protein>
    <submittedName>
        <fullName evidence="1">N-succinylglutamate 5-semialdehyde dehydrogenase</fullName>
        <ecNumber evidence="1">1.2.1.71</ecNumber>
    </submittedName>
</protein>
<dbReference type="GO" id="GO:0043824">
    <property type="term" value="F:succinylglutamate-semialdehyde dehydrogenase activity"/>
    <property type="evidence" value="ECO:0007669"/>
    <property type="project" value="UniProtKB-EC"/>
</dbReference>
<dbReference type="AlphaFoldDB" id="A0A518GHM4"/>
<evidence type="ECO:0000313" key="2">
    <source>
        <dbReference type="Proteomes" id="UP000318017"/>
    </source>
</evidence>
<dbReference type="InterPro" id="IPR016161">
    <property type="entry name" value="Ald_DH/histidinol_DH"/>
</dbReference>
<dbReference type="Gene3D" id="3.40.309.10">
    <property type="entry name" value="Aldehyde Dehydrogenase, Chain A, domain 2"/>
    <property type="match status" value="1"/>
</dbReference>
<sequence length="75" mass="8362">MSAQLSEQLRELIPKIAVGLPMEEPQPFMGTLINERAAEQMLNAQAVLLERGAEPVVPMQRRESCNALVTLVCWN</sequence>
<dbReference type="SUPFAM" id="SSF53720">
    <property type="entry name" value="ALDH-like"/>
    <property type="match status" value="1"/>
</dbReference>
<keyword evidence="1" id="KW-0560">Oxidoreductase</keyword>
<keyword evidence="2" id="KW-1185">Reference proteome</keyword>
<accession>A0A518GHM4</accession>
<proteinExistence type="predicted"/>